<keyword evidence="3" id="KW-1185">Reference proteome</keyword>
<dbReference type="PROSITE" id="PS00197">
    <property type="entry name" value="2FE2S_FER_1"/>
    <property type="match status" value="1"/>
</dbReference>
<name>A0ABT7DVM3_9NEIS</name>
<protein>
    <submittedName>
        <fullName evidence="2">2Fe-2S iron-sulfur cluster-binding protein</fullName>
    </submittedName>
</protein>
<evidence type="ECO:0000259" key="1">
    <source>
        <dbReference type="PROSITE" id="PS51085"/>
    </source>
</evidence>
<accession>A0ABT7DVM3</accession>
<sequence length="107" mass="11880">MSAPLAVEATPGSKLIDIVREQVRDHGLPLYWRCGQGTCGACLVRLKHTQSGLARPITLSSKERNVLHRLGQFDDTQRATTDHPDTPALPRLACHVVVDEEDLEVNW</sequence>
<dbReference type="InterPro" id="IPR012675">
    <property type="entry name" value="Beta-grasp_dom_sf"/>
</dbReference>
<dbReference type="InterPro" id="IPR006058">
    <property type="entry name" value="2Fe2S_fd_BS"/>
</dbReference>
<comment type="caution">
    <text evidence="2">The sequence shown here is derived from an EMBL/GenBank/DDBJ whole genome shotgun (WGS) entry which is preliminary data.</text>
</comment>
<dbReference type="Proteomes" id="UP001172778">
    <property type="component" value="Unassembled WGS sequence"/>
</dbReference>
<dbReference type="Gene3D" id="3.10.20.30">
    <property type="match status" value="1"/>
</dbReference>
<dbReference type="RefSeq" id="WP_284099495.1">
    <property type="nucleotide sequence ID" value="NZ_JARRAF010000003.1"/>
</dbReference>
<evidence type="ECO:0000313" key="2">
    <source>
        <dbReference type="EMBL" id="MDK2123205.1"/>
    </source>
</evidence>
<dbReference type="EMBL" id="JARRAF010000003">
    <property type="protein sequence ID" value="MDK2123205.1"/>
    <property type="molecule type" value="Genomic_DNA"/>
</dbReference>
<dbReference type="SUPFAM" id="SSF54292">
    <property type="entry name" value="2Fe-2S ferredoxin-like"/>
    <property type="match status" value="1"/>
</dbReference>
<feature type="domain" description="2Fe-2S ferredoxin-type" evidence="1">
    <location>
        <begin position="1"/>
        <end position="107"/>
    </location>
</feature>
<dbReference type="Pfam" id="PF00111">
    <property type="entry name" value="Fer2"/>
    <property type="match status" value="1"/>
</dbReference>
<dbReference type="InterPro" id="IPR036010">
    <property type="entry name" value="2Fe-2S_ferredoxin-like_sf"/>
</dbReference>
<gene>
    <name evidence="2" type="ORF">PZA18_03950</name>
</gene>
<dbReference type="PROSITE" id="PS51085">
    <property type="entry name" value="2FE2S_FER_2"/>
    <property type="match status" value="1"/>
</dbReference>
<proteinExistence type="predicted"/>
<evidence type="ECO:0000313" key="3">
    <source>
        <dbReference type="Proteomes" id="UP001172778"/>
    </source>
</evidence>
<reference evidence="2" key="1">
    <citation type="submission" date="2023-03" db="EMBL/GenBank/DDBJ databases">
        <title>Chitinimonas shenzhenensis gen. nov., sp. nov., a novel member of family Burkholderiaceae isolated from activated sludge collected in Shen Zhen, China.</title>
        <authorList>
            <person name="Wang X."/>
        </authorList>
    </citation>
    <scope>NUCLEOTIDE SEQUENCE</scope>
    <source>
        <strain evidence="2">DQS-5</strain>
    </source>
</reference>
<organism evidence="2 3">
    <name type="scientific">Parachitinimonas caeni</name>
    <dbReference type="NCBI Taxonomy" id="3031301"/>
    <lineage>
        <taxon>Bacteria</taxon>
        <taxon>Pseudomonadati</taxon>
        <taxon>Pseudomonadota</taxon>
        <taxon>Betaproteobacteria</taxon>
        <taxon>Neisseriales</taxon>
        <taxon>Chitinibacteraceae</taxon>
        <taxon>Parachitinimonas</taxon>
    </lineage>
</organism>
<dbReference type="InterPro" id="IPR001041">
    <property type="entry name" value="2Fe-2S_ferredoxin-type"/>
</dbReference>